<evidence type="ECO:0000313" key="3">
    <source>
        <dbReference type="Proteomes" id="UP000054279"/>
    </source>
</evidence>
<evidence type="ECO:0000256" key="1">
    <source>
        <dbReference type="SAM" id="Phobius"/>
    </source>
</evidence>
<keyword evidence="3" id="KW-1185">Reference proteome</keyword>
<dbReference type="Proteomes" id="UP000054279">
    <property type="component" value="Unassembled WGS sequence"/>
</dbReference>
<organism evidence="2 3">
    <name type="scientific">Sphaerobolus stellatus (strain SS14)</name>
    <dbReference type="NCBI Taxonomy" id="990650"/>
    <lineage>
        <taxon>Eukaryota</taxon>
        <taxon>Fungi</taxon>
        <taxon>Dikarya</taxon>
        <taxon>Basidiomycota</taxon>
        <taxon>Agaricomycotina</taxon>
        <taxon>Agaricomycetes</taxon>
        <taxon>Phallomycetidae</taxon>
        <taxon>Geastrales</taxon>
        <taxon>Sphaerobolaceae</taxon>
        <taxon>Sphaerobolus</taxon>
    </lineage>
</organism>
<protein>
    <submittedName>
        <fullName evidence="2">Unplaced genomic scaffold SPHSTscaffold_355, whole genome shotgun sequence</fullName>
    </submittedName>
</protein>
<keyword evidence="1" id="KW-1133">Transmembrane helix</keyword>
<keyword evidence="1" id="KW-0812">Transmembrane</keyword>
<evidence type="ECO:0000313" key="2">
    <source>
        <dbReference type="EMBL" id="KIJ25158.1"/>
    </source>
</evidence>
<feature type="transmembrane region" description="Helical" evidence="1">
    <location>
        <begin position="23"/>
        <end position="45"/>
    </location>
</feature>
<proteinExistence type="predicted"/>
<dbReference type="AlphaFoldDB" id="A0A0C9T816"/>
<name>A0A0C9T816_SPHS4</name>
<gene>
    <name evidence="2" type="ORF">M422DRAFT_273895</name>
</gene>
<keyword evidence="1" id="KW-0472">Membrane</keyword>
<dbReference type="HOGENOM" id="CLU_2062958_0_0_1"/>
<sequence>MAILLLREIPSNSSTDITDHRGWVIWLYIGWGAVALLVILVIWLCPEDAKPSGDGINQPSSETITLQPVRIPEAAVTANSGSSIVAYPLERNAIFSPTGTRLPAYTEISPKFPAPAYHS</sequence>
<accession>A0A0C9T816</accession>
<reference evidence="2 3" key="1">
    <citation type="submission" date="2014-06" db="EMBL/GenBank/DDBJ databases">
        <title>Evolutionary Origins and Diversification of the Mycorrhizal Mutualists.</title>
        <authorList>
            <consortium name="DOE Joint Genome Institute"/>
            <consortium name="Mycorrhizal Genomics Consortium"/>
            <person name="Kohler A."/>
            <person name="Kuo A."/>
            <person name="Nagy L.G."/>
            <person name="Floudas D."/>
            <person name="Copeland A."/>
            <person name="Barry K.W."/>
            <person name="Cichocki N."/>
            <person name="Veneault-Fourrey C."/>
            <person name="LaButti K."/>
            <person name="Lindquist E.A."/>
            <person name="Lipzen A."/>
            <person name="Lundell T."/>
            <person name="Morin E."/>
            <person name="Murat C."/>
            <person name="Riley R."/>
            <person name="Ohm R."/>
            <person name="Sun H."/>
            <person name="Tunlid A."/>
            <person name="Henrissat B."/>
            <person name="Grigoriev I.V."/>
            <person name="Hibbett D.S."/>
            <person name="Martin F."/>
        </authorList>
    </citation>
    <scope>NUCLEOTIDE SEQUENCE [LARGE SCALE GENOMIC DNA]</scope>
    <source>
        <strain evidence="2 3">SS14</strain>
    </source>
</reference>
<dbReference type="EMBL" id="KN837430">
    <property type="protein sequence ID" value="KIJ25158.1"/>
    <property type="molecule type" value="Genomic_DNA"/>
</dbReference>